<dbReference type="SUPFAM" id="SSF52743">
    <property type="entry name" value="Subtilisin-like"/>
    <property type="match status" value="1"/>
</dbReference>
<dbReference type="Proteomes" id="UP000183832">
    <property type="component" value="Unassembled WGS sequence"/>
</dbReference>
<evidence type="ECO:0000256" key="18">
    <source>
        <dbReference type="ARBA" id="ARBA00077026"/>
    </source>
</evidence>
<dbReference type="GO" id="GO:0097688">
    <property type="term" value="P:glutamate receptor clustering"/>
    <property type="evidence" value="ECO:0007669"/>
    <property type="project" value="UniProtKB-ARBA"/>
</dbReference>
<keyword evidence="4 20" id="KW-0645">Protease</keyword>
<dbReference type="InterPro" id="IPR008979">
    <property type="entry name" value="Galactose-bd-like_sf"/>
</dbReference>
<dbReference type="PANTHER" id="PTHR42884">
    <property type="entry name" value="PROPROTEIN CONVERTASE SUBTILISIN/KEXIN-RELATED"/>
    <property type="match status" value="1"/>
</dbReference>
<dbReference type="InterPro" id="IPR015500">
    <property type="entry name" value="Peptidase_S8_subtilisin-rel"/>
</dbReference>
<evidence type="ECO:0000256" key="8">
    <source>
        <dbReference type="ARBA" id="ARBA00022825"/>
    </source>
</evidence>
<dbReference type="EC" id="3.4.21.75" evidence="15"/>
<accession>A0A1J1IXS2</accession>
<dbReference type="GO" id="GO:0097090">
    <property type="term" value="P:presynaptic membrane organization"/>
    <property type="evidence" value="ECO:0007669"/>
    <property type="project" value="UniProtKB-ARBA"/>
</dbReference>
<dbReference type="InterPro" id="IPR032815">
    <property type="entry name" value="S8_pro-domain"/>
</dbReference>
<dbReference type="InterPro" id="IPR023828">
    <property type="entry name" value="Peptidase_S8_Ser-AS"/>
</dbReference>
<evidence type="ECO:0000256" key="16">
    <source>
        <dbReference type="ARBA" id="ARBA00053600"/>
    </source>
</evidence>
<evidence type="ECO:0000256" key="6">
    <source>
        <dbReference type="ARBA" id="ARBA00022729"/>
    </source>
</evidence>
<dbReference type="GO" id="GO:0004252">
    <property type="term" value="F:serine-type endopeptidase activity"/>
    <property type="evidence" value="ECO:0007669"/>
    <property type="project" value="UniProtKB-UniRule"/>
</dbReference>
<feature type="domain" description="P/Homo B" evidence="23">
    <location>
        <begin position="554"/>
        <end position="685"/>
    </location>
</feature>
<dbReference type="SMART" id="SM00261">
    <property type="entry name" value="FU"/>
    <property type="match status" value="2"/>
</dbReference>
<dbReference type="GO" id="GO:0005802">
    <property type="term" value="C:trans-Golgi network"/>
    <property type="evidence" value="ECO:0007669"/>
    <property type="project" value="TreeGrafter"/>
</dbReference>
<dbReference type="FunFam" id="2.60.120.260:FF:000006">
    <property type="entry name" value="Proprotein convertase subtilisin/kexin type 5"/>
    <property type="match status" value="1"/>
</dbReference>
<comment type="function">
    <text evidence="16">Furin is likely to represent the ubiquitous endoprotease activity within constitutive secretory pathways and capable of cleavage at the RX(K/R)R consensus motif.</text>
</comment>
<dbReference type="SUPFAM" id="SSF49785">
    <property type="entry name" value="Galactose-binding domain-like"/>
    <property type="match status" value="1"/>
</dbReference>
<keyword evidence="5" id="KW-0165">Cleavage on pair of basic residues</keyword>
<keyword evidence="10 22" id="KW-0472">Membrane</keyword>
<feature type="region of interest" description="Disordered" evidence="21">
    <location>
        <begin position="731"/>
        <end position="767"/>
    </location>
</feature>
<feature type="active site" description="Charge relay system" evidence="19 20">
    <location>
        <position position="262"/>
    </location>
</feature>
<evidence type="ECO:0000256" key="7">
    <source>
        <dbReference type="ARBA" id="ARBA00022801"/>
    </source>
</evidence>
<dbReference type="OrthoDB" id="300641at2759"/>
<evidence type="ECO:0000256" key="15">
    <source>
        <dbReference type="ARBA" id="ARBA00038993"/>
    </source>
</evidence>
<evidence type="ECO:0000256" key="22">
    <source>
        <dbReference type="SAM" id="Phobius"/>
    </source>
</evidence>
<dbReference type="GO" id="GO:0008039">
    <property type="term" value="P:synaptic target recognition"/>
    <property type="evidence" value="ECO:0007669"/>
    <property type="project" value="UniProtKB-ARBA"/>
</dbReference>
<keyword evidence="13" id="KW-0325">Glycoprotein</keyword>
<evidence type="ECO:0000256" key="2">
    <source>
        <dbReference type="ARBA" id="ARBA00004653"/>
    </source>
</evidence>
<dbReference type="Pfam" id="PF00082">
    <property type="entry name" value="Peptidase_S8"/>
    <property type="match status" value="1"/>
</dbReference>
<feature type="compositionally biased region" description="Polar residues" evidence="21">
    <location>
        <begin position="780"/>
        <end position="800"/>
    </location>
</feature>
<feature type="active site" description="Charge relay system" evidence="19 20">
    <location>
        <position position="303"/>
    </location>
</feature>
<dbReference type="Gene3D" id="3.30.70.850">
    <property type="entry name" value="Peptidase S8, pro-domain"/>
    <property type="match status" value="1"/>
</dbReference>
<dbReference type="SUPFAM" id="SSF57184">
    <property type="entry name" value="Growth factor receptor domain"/>
    <property type="match status" value="1"/>
</dbReference>
<evidence type="ECO:0000256" key="19">
    <source>
        <dbReference type="PIRSR" id="PIRSR615500-1"/>
    </source>
</evidence>
<dbReference type="FunFam" id="3.30.70.850:FF:000001">
    <property type="entry name" value="Proprotein convertase subtilisin/kexin type 5"/>
    <property type="match status" value="1"/>
</dbReference>
<evidence type="ECO:0000256" key="20">
    <source>
        <dbReference type="PROSITE-ProRule" id="PRU01240"/>
    </source>
</evidence>
<dbReference type="PROSITE" id="PS00137">
    <property type="entry name" value="SUBTILASE_HIS"/>
    <property type="match status" value="1"/>
</dbReference>
<evidence type="ECO:0000256" key="1">
    <source>
        <dbReference type="ARBA" id="ARBA00001913"/>
    </source>
</evidence>
<dbReference type="CDD" id="cd00064">
    <property type="entry name" value="FU"/>
    <property type="match status" value="1"/>
</dbReference>
<keyword evidence="9" id="KW-0333">Golgi apparatus</keyword>
<keyword evidence="25" id="KW-1185">Reference proteome</keyword>
<dbReference type="STRING" id="568069.A0A1J1IXS2"/>
<comment type="cofactor">
    <cofactor evidence="1">
        <name>Ca(2+)</name>
        <dbReference type="ChEBI" id="CHEBI:29108"/>
    </cofactor>
</comment>
<name>A0A1J1IXS2_9DIPT</name>
<dbReference type="InterPro" id="IPR036852">
    <property type="entry name" value="Peptidase_S8/S53_dom_sf"/>
</dbReference>
<dbReference type="GO" id="GO:0001941">
    <property type="term" value="P:postsynaptic membrane organization"/>
    <property type="evidence" value="ECO:0007669"/>
    <property type="project" value="UniProtKB-ARBA"/>
</dbReference>
<keyword evidence="12" id="KW-1015">Disulfide bond</keyword>
<dbReference type="PRINTS" id="PR00723">
    <property type="entry name" value="SUBTILISIN"/>
</dbReference>
<dbReference type="PROSITE" id="PS51892">
    <property type="entry name" value="SUBTILASE"/>
    <property type="match status" value="1"/>
</dbReference>
<evidence type="ECO:0000256" key="3">
    <source>
        <dbReference type="ARBA" id="ARBA00005325"/>
    </source>
</evidence>
<dbReference type="Gene3D" id="3.40.50.200">
    <property type="entry name" value="Peptidase S8/S53 domain"/>
    <property type="match status" value="1"/>
</dbReference>
<dbReference type="GO" id="GO:0000139">
    <property type="term" value="C:Golgi membrane"/>
    <property type="evidence" value="ECO:0007669"/>
    <property type="project" value="UniProtKB-SubCell"/>
</dbReference>
<dbReference type="InterPro" id="IPR034182">
    <property type="entry name" value="Kexin/furin"/>
</dbReference>
<evidence type="ECO:0000313" key="25">
    <source>
        <dbReference type="Proteomes" id="UP000183832"/>
    </source>
</evidence>
<sequence>MSDDVIQWCKKDEHKRASASYTLLPIHHASSESSHAQDDRLSLKFTQKLRQHRNRYKINRDIRDVRRTCSDSVESERTCVSSFTHPLRFSKSYRLLNLCLMLLLHIICNEFITRVNCDELYDIEGARGHYTHTWAVHIPGGDEIAAKVAEDHNMHLRGKIFDDHYHFEHKSLTKRSIEPSNHHQRRLDEDGRVVWSKQQRAKSRQKRDFTRLKPVKSLATLLNDPKWPSMWYLNRGGGYDMNVIPAWKEGITGKGVVVTILDDGLETDHPDLERNYDPEASYDVNSHDADPMPHYDLTDSNRHGTRCAGEVAATANNSLCSVGIAFNAKVGGVRMLDGDVTDAVEAASLGLKSQHIDIYSASWGPDDDGKTVDGPGEMATKAFIDGVTKGRGGKGNIFIWASGNGGREQDNCNCDGYTNSIWTLSISSATEFGDIPWYSEKCSSTLATTYSSGQQNEKQVVTTDLHHMCTSSHTGTSASAPLAAGIAALVLEANPNLTWRDLQHIVVRTANPAYLGKSPTEWTTNGVGRKVSHSFGYGLMDAAAMVRLARVWETVPEQQRCEIHSPHLDKPIPPRRNVTFTLKVDHCKGVNFLEHVQARISLTTQRRGDIVIYLTSPSGTRTCLLTERIHDVSRSGFNDWPFMTVHQWGESPQGIWELEIHNKGRYMEFALIRGWTLVLYGTVISPQKNDEPRQSSSMPGLIYNSNTFYRPNTNNYGTTNPYINRNQQTLQKSTTVPAQSPARKNGKQKNNRKGNKNNQRTTTTPKPIYTTVMLNQFSVGAKSTKNKSKISQSVSSTNYGRPTSTIRPRTTARITPVKFDYSGGKNNLFSSHADKLQPANSNIFEKSPGKAPKQVKETIPSSTLSPMSKMFERYEKIEQIYPELKPYKDNNSPTYFTVTNGKPSRENSKSFSSGLVSMNSAPQKKNSPSDILTMTPQQVIAQAAKEKDGKVQITQWNLIFHGTNDPPQKNDPPRLGKKKTVNDLVHNSLENSQWGFITQDVTDADAHLDVQRTVDRDRTTSSSCQRYSDFNKNYCLECKSSFLFAGKCFDECPERTFIVPERVSTSNIRSKGLSLRKRGMNVDEFDNLSDILGRSESLVENRAVMLASNQKMCGSCHESCLKCTGELDSDCVSCDENYNQIIIGSNINCVRKMNNTTTSLLESIENELRNYSTLKIILISLAIGVLLFITCISIYLLCRKYNFVKTSQQDRDTNFSNKYSYNQLLQESEEIIFSKSPNIPIKLSNNYDDDDDDDESDDEEEQRLKL</sequence>
<dbReference type="InterPro" id="IPR038466">
    <property type="entry name" value="S8_pro-domain_sf"/>
</dbReference>
<evidence type="ECO:0000313" key="24">
    <source>
        <dbReference type="EMBL" id="CRL05005.1"/>
    </source>
</evidence>
<keyword evidence="6" id="KW-0732">Signal</keyword>
<keyword evidence="8 20" id="KW-0720">Serine protease</keyword>
<dbReference type="CDD" id="cd04059">
    <property type="entry name" value="Peptidases_S8_Protein_convertases_Kexins_Furin-like"/>
    <property type="match status" value="1"/>
</dbReference>
<feature type="region of interest" description="Disordered" evidence="21">
    <location>
        <begin position="780"/>
        <end position="806"/>
    </location>
</feature>
<organism evidence="24 25">
    <name type="scientific">Clunio marinus</name>
    <dbReference type="NCBI Taxonomy" id="568069"/>
    <lineage>
        <taxon>Eukaryota</taxon>
        <taxon>Metazoa</taxon>
        <taxon>Ecdysozoa</taxon>
        <taxon>Arthropoda</taxon>
        <taxon>Hexapoda</taxon>
        <taxon>Insecta</taxon>
        <taxon>Pterygota</taxon>
        <taxon>Neoptera</taxon>
        <taxon>Endopterygota</taxon>
        <taxon>Diptera</taxon>
        <taxon>Nematocera</taxon>
        <taxon>Chironomoidea</taxon>
        <taxon>Chironomidae</taxon>
        <taxon>Clunio</taxon>
    </lineage>
</organism>
<keyword evidence="11" id="KW-0865">Zymogen</keyword>
<dbReference type="InterPro" id="IPR022398">
    <property type="entry name" value="Peptidase_S8_His-AS"/>
</dbReference>
<dbReference type="PROSITE" id="PS00138">
    <property type="entry name" value="SUBTILASE_SER"/>
    <property type="match status" value="1"/>
</dbReference>
<dbReference type="GO" id="GO:0005886">
    <property type="term" value="C:plasma membrane"/>
    <property type="evidence" value="ECO:0007669"/>
    <property type="project" value="GOC"/>
</dbReference>
<dbReference type="InterPro" id="IPR002884">
    <property type="entry name" value="P_dom"/>
</dbReference>
<feature type="transmembrane region" description="Helical" evidence="22">
    <location>
        <begin position="1176"/>
        <end position="1198"/>
    </location>
</feature>
<proteinExistence type="inferred from homology"/>
<dbReference type="FunFam" id="3.40.50.200:FF:000001">
    <property type="entry name" value="Furin 2, isoform B"/>
    <property type="match status" value="1"/>
</dbReference>
<evidence type="ECO:0000256" key="17">
    <source>
        <dbReference type="ARBA" id="ARBA00076029"/>
    </source>
</evidence>
<protein>
    <recommendedName>
        <fullName evidence="15">furin</fullName>
        <ecNumber evidence="15">3.4.21.75</ecNumber>
    </recommendedName>
    <alternativeName>
        <fullName evidence="17">Kex2-like endoprotease 1</fullName>
    </alternativeName>
    <alternativeName>
        <fullName evidence="18">dKLIP-1</fullName>
    </alternativeName>
</protein>
<comment type="catalytic activity">
    <reaction evidence="14">
        <text>Release of mature proteins from their proproteins by cleavage of -Arg-Xaa-Yaa-Arg-|-Zaa- bonds, where Xaa can be any amino acid and Yaa is Arg or Lys. Releases albumin, complement component C3 and von Willebrand factor from their respective precursors.</text>
        <dbReference type="EC" id="3.4.21.75"/>
    </reaction>
</comment>
<dbReference type="Pfam" id="PF16470">
    <property type="entry name" value="S8_pro-domain"/>
    <property type="match status" value="1"/>
</dbReference>
<feature type="active site" description="Charge relay system" evidence="19 20">
    <location>
        <position position="477"/>
    </location>
</feature>
<dbReference type="InterPro" id="IPR023827">
    <property type="entry name" value="Peptidase_S8_Asp-AS"/>
</dbReference>
<dbReference type="Gene3D" id="2.60.120.260">
    <property type="entry name" value="Galactose-binding domain-like"/>
    <property type="match status" value="1"/>
</dbReference>
<keyword evidence="22" id="KW-0812">Transmembrane</keyword>
<dbReference type="GO" id="GO:0016486">
    <property type="term" value="P:peptide hormone processing"/>
    <property type="evidence" value="ECO:0007669"/>
    <property type="project" value="TreeGrafter"/>
</dbReference>
<evidence type="ECO:0000256" key="12">
    <source>
        <dbReference type="ARBA" id="ARBA00023157"/>
    </source>
</evidence>
<dbReference type="Gene3D" id="2.10.220.10">
    <property type="entry name" value="Hormone Receptor, Insulin-like Growth Factor Receptor 1, Chain A, domain 2"/>
    <property type="match status" value="1"/>
</dbReference>
<dbReference type="PANTHER" id="PTHR42884:SF3">
    <property type="entry name" value="FURIN-LIKE PROTEASE 1, ISOFORMS 1_1-X_2"/>
    <property type="match status" value="1"/>
</dbReference>
<dbReference type="InterPro" id="IPR009030">
    <property type="entry name" value="Growth_fac_rcpt_cys_sf"/>
</dbReference>
<keyword evidence="22" id="KW-1133">Transmembrane helix</keyword>
<evidence type="ECO:0000256" key="4">
    <source>
        <dbReference type="ARBA" id="ARBA00022670"/>
    </source>
</evidence>
<dbReference type="InterPro" id="IPR000209">
    <property type="entry name" value="Peptidase_S8/S53_dom"/>
</dbReference>
<evidence type="ECO:0000256" key="11">
    <source>
        <dbReference type="ARBA" id="ARBA00023145"/>
    </source>
</evidence>
<comment type="similarity">
    <text evidence="3">Belongs to the peptidase S8 family. Furin subfamily.</text>
</comment>
<feature type="region of interest" description="Disordered" evidence="21">
    <location>
        <begin position="897"/>
        <end position="930"/>
    </location>
</feature>
<dbReference type="SUPFAM" id="SSF54897">
    <property type="entry name" value="Protease propeptides/inhibitors"/>
    <property type="match status" value="1"/>
</dbReference>
<evidence type="ECO:0000256" key="9">
    <source>
        <dbReference type="ARBA" id="ARBA00023034"/>
    </source>
</evidence>
<dbReference type="InterPro" id="IPR006212">
    <property type="entry name" value="Furin_repeat"/>
</dbReference>
<feature type="region of interest" description="Disordered" evidence="21">
    <location>
        <begin position="1239"/>
        <end position="1266"/>
    </location>
</feature>
<reference evidence="24 25" key="1">
    <citation type="submission" date="2015-04" db="EMBL/GenBank/DDBJ databases">
        <authorList>
            <person name="Syromyatnikov M.Y."/>
            <person name="Popov V.N."/>
        </authorList>
    </citation>
    <scope>NUCLEOTIDE SEQUENCE [LARGE SCALE GENOMIC DNA]</scope>
</reference>
<evidence type="ECO:0000256" key="14">
    <source>
        <dbReference type="ARBA" id="ARBA00035756"/>
    </source>
</evidence>
<evidence type="ECO:0000256" key="5">
    <source>
        <dbReference type="ARBA" id="ARBA00022685"/>
    </source>
</evidence>
<dbReference type="AlphaFoldDB" id="A0A1J1IXS2"/>
<keyword evidence="7 20" id="KW-0378">Hydrolase</keyword>
<dbReference type="EMBL" id="CVRI01000064">
    <property type="protein sequence ID" value="CRL05005.1"/>
    <property type="molecule type" value="Genomic_DNA"/>
</dbReference>
<feature type="compositionally biased region" description="Basic residues" evidence="21">
    <location>
        <begin position="744"/>
        <end position="755"/>
    </location>
</feature>
<dbReference type="PROSITE" id="PS00136">
    <property type="entry name" value="SUBTILASE_ASP"/>
    <property type="match status" value="1"/>
</dbReference>
<feature type="compositionally biased region" description="Low complexity" evidence="21">
    <location>
        <begin position="756"/>
        <end position="767"/>
    </location>
</feature>
<evidence type="ECO:0000256" key="13">
    <source>
        <dbReference type="ARBA" id="ARBA00023180"/>
    </source>
</evidence>
<evidence type="ECO:0000256" key="21">
    <source>
        <dbReference type="SAM" id="MobiDB-lite"/>
    </source>
</evidence>
<gene>
    <name evidence="24" type="primary">putative Furin-like protease 1</name>
    <name evidence="24" type="ORF">CLUMA_CG018231</name>
</gene>
<feature type="compositionally biased region" description="Polar residues" evidence="21">
    <location>
        <begin position="909"/>
        <end position="930"/>
    </location>
</feature>
<evidence type="ECO:0000256" key="10">
    <source>
        <dbReference type="ARBA" id="ARBA00023136"/>
    </source>
</evidence>
<comment type="subcellular location">
    <subcellularLocation>
        <location evidence="2">Golgi apparatus membrane</location>
        <topology evidence="2">Multi-pass membrane protein</topology>
    </subcellularLocation>
</comment>
<dbReference type="Pfam" id="PF01483">
    <property type="entry name" value="P_proprotein"/>
    <property type="match status" value="1"/>
</dbReference>
<feature type="compositionally biased region" description="Acidic residues" evidence="21">
    <location>
        <begin position="1247"/>
        <end position="1266"/>
    </location>
</feature>
<evidence type="ECO:0000259" key="23">
    <source>
        <dbReference type="PROSITE" id="PS51829"/>
    </source>
</evidence>
<dbReference type="PROSITE" id="PS51829">
    <property type="entry name" value="P_HOMO_B"/>
    <property type="match status" value="1"/>
</dbReference>